<dbReference type="Gene3D" id="1.10.287.950">
    <property type="entry name" value="Methyl-accepting chemotaxis protein"/>
    <property type="match status" value="1"/>
</dbReference>
<feature type="domain" description="Methyl-accepting transducer" evidence="3">
    <location>
        <begin position="26"/>
        <end position="273"/>
    </location>
</feature>
<reference evidence="4" key="2">
    <citation type="submission" date="2023-01" db="EMBL/GenBank/DDBJ databases">
        <title>Draft genome sequence of Maritalea porphyrae strain NBRC 107169.</title>
        <authorList>
            <person name="Sun Q."/>
            <person name="Mori K."/>
        </authorList>
    </citation>
    <scope>NUCLEOTIDE SEQUENCE</scope>
    <source>
        <strain evidence="4">NBRC 107169</strain>
    </source>
</reference>
<evidence type="ECO:0000259" key="3">
    <source>
        <dbReference type="PROSITE" id="PS50111"/>
    </source>
</evidence>
<reference evidence="4" key="1">
    <citation type="journal article" date="2014" name="Int. J. Syst. Evol. Microbiol.">
        <title>Complete genome of a new Firmicutes species belonging to the dominant human colonic microbiota ('Ruminococcus bicirculans') reveals two chromosomes and a selective capacity to utilize plant glucans.</title>
        <authorList>
            <consortium name="NISC Comparative Sequencing Program"/>
            <person name="Wegmann U."/>
            <person name="Louis P."/>
            <person name="Goesmann A."/>
            <person name="Henrissat B."/>
            <person name="Duncan S.H."/>
            <person name="Flint H.J."/>
        </authorList>
    </citation>
    <scope>NUCLEOTIDE SEQUENCE</scope>
    <source>
        <strain evidence="4">NBRC 107169</strain>
    </source>
</reference>
<dbReference type="Proteomes" id="UP001161405">
    <property type="component" value="Unassembled WGS sequence"/>
</dbReference>
<gene>
    <name evidence="4" type="ORF">GCM10007879_12760</name>
</gene>
<evidence type="ECO:0000313" key="5">
    <source>
        <dbReference type="Proteomes" id="UP001161405"/>
    </source>
</evidence>
<name>A0ABQ5UQU3_9HYPH</name>
<dbReference type="SUPFAM" id="SSF58104">
    <property type="entry name" value="Methyl-accepting chemotaxis protein (MCP) signaling domain"/>
    <property type="match status" value="1"/>
</dbReference>
<accession>A0ABQ5UQU3</accession>
<dbReference type="PROSITE" id="PS50111">
    <property type="entry name" value="CHEMOTAXIS_TRANSDUC_2"/>
    <property type="match status" value="1"/>
</dbReference>
<dbReference type="SMART" id="SM00283">
    <property type="entry name" value="MA"/>
    <property type="match status" value="1"/>
</dbReference>
<keyword evidence="1 2" id="KW-0807">Transducer</keyword>
<organism evidence="4 5">
    <name type="scientific">Maritalea porphyrae</name>
    <dbReference type="NCBI Taxonomy" id="880732"/>
    <lineage>
        <taxon>Bacteria</taxon>
        <taxon>Pseudomonadati</taxon>
        <taxon>Pseudomonadota</taxon>
        <taxon>Alphaproteobacteria</taxon>
        <taxon>Hyphomicrobiales</taxon>
        <taxon>Devosiaceae</taxon>
        <taxon>Maritalea</taxon>
    </lineage>
</organism>
<dbReference type="PANTHER" id="PTHR32089:SF112">
    <property type="entry name" value="LYSOZYME-LIKE PROTEIN-RELATED"/>
    <property type="match status" value="1"/>
</dbReference>
<dbReference type="RefSeq" id="WP_284362883.1">
    <property type="nucleotide sequence ID" value="NZ_BSNI01000002.1"/>
</dbReference>
<proteinExistence type="predicted"/>
<keyword evidence="5" id="KW-1185">Reference proteome</keyword>
<evidence type="ECO:0000313" key="4">
    <source>
        <dbReference type="EMBL" id="GLQ17027.1"/>
    </source>
</evidence>
<dbReference type="EMBL" id="BSNI01000002">
    <property type="protein sequence ID" value="GLQ17027.1"/>
    <property type="molecule type" value="Genomic_DNA"/>
</dbReference>
<dbReference type="InterPro" id="IPR004089">
    <property type="entry name" value="MCPsignal_dom"/>
</dbReference>
<dbReference type="Pfam" id="PF00015">
    <property type="entry name" value="MCPsignal"/>
    <property type="match status" value="1"/>
</dbReference>
<comment type="caution">
    <text evidence="4">The sequence shown here is derived from an EMBL/GenBank/DDBJ whole genome shotgun (WGS) entry which is preliminary data.</text>
</comment>
<protein>
    <submittedName>
        <fullName evidence="4">Chemotaxis protein</fullName>
    </submittedName>
</protein>
<dbReference type="PANTHER" id="PTHR32089">
    <property type="entry name" value="METHYL-ACCEPTING CHEMOTAXIS PROTEIN MCPB"/>
    <property type="match status" value="1"/>
</dbReference>
<evidence type="ECO:0000256" key="1">
    <source>
        <dbReference type="ARBA" id="ARBA00023224"/>
    </source>
</evidence>
<evidence type="ECO:0000256" key="2">
    <source>
        <dbReference type="PROSITE-ProRule" id="PRU00284"/>
    </source>
</evidence>
<sequence length="478" mass="51832">MTNVVVQKRTEIDESTHVNLNELGQRASKLGVEIADVNGVVSDLNDIGRAQATHVQAAVSASQQMDRANQKLSSSMGETKQSADRARDILSYSAEKVAATVEGSATKMRALSENAIEFRDTLGSVDETAKKVQSASVSISQIARETQLLSLNASVEAARAGESGKGFAIIATAVKTLADEIQGFANQNAENLEKLMEILHGLQERSAGSVELANEAIKDAGEAARTGEQLNELVDSVGVMVKDIESMTQPVEENLQAARSISHELKELNGTLQTSQERLGVAKHRTNNILGISEGLMEFIVNSGVEVDDSKFIRAAQQVAQQIADIFENALAQREISLNDLFDHNYQPIAGTDPQQVTTRYLNLTDSRLLGLQDSVLKLDPRVAFCAAVDTNGYLPTHNSIYSKPQSSDPVWNAANCRNRRIFDDRTGLSAGQSTKPFLLQTYRRDMGGGKFALMKDVSAPIYVGGRHWGGLRIGYKV</sequence>